<proteinExistence type="predicted"/>
<protein>
    <submittedName>
        <fullName evidence="2">Uncharacterized protein</fullName>
    </submittedName>
</protein>
<dbReference type="Proteomes" id="UP000887574">
    <property type="component" value="Unplaced"/>
</dbReference>
<name>A0A915E962_9BILA</name>
<dbReference type="AlphaFoldDB" id="A0A915E962"/>
<evidence type="ECO:0000313" key="2">
    <source>
        <dbReference type="WBParaSite" id="jg3877"/>
    </source>
</evidence>
<reference evidence="2" key="1">
    <citation type="submission" date="2022-11" db="UniProtKB">
        <authorList>
            <consortium name="WormBaseParasite"/>
        </authorList>
    </citation>
    <scope>IDENTIFICATION</scope>
</reference>
<dbReference type="WBParaSite" id="jg3877">
    <property type="protein sequence ID" value="jg3877"/>
    <property type="gene ID" value="jg3877"/>
</dbReference>
<evidence type="ECO:0000313" key="1">
    <source>
        <dbReference type="Proteomes" id="UP000887574"/>
    </source>
</evidence>
<sequence length="86" mass="9681">MLFNKYNFISLIHTPIHPILNCQWKSTKLPVVFHRIATGSPGNCQWNPRITQIATGTPPNCQWHTTKLPDAGDGTLLVIWWTATGN</sequence>
<keyword evidence="1" id="KW-1185">Reference proteome</keyword>
<organism evidence="1 2">
    <name type="scientific">Ditylenchus dipsaci</name>
    <dbReference type="NCBI Taxonomy" id="166011"/>
    <lineage>
        <taxon>Eukaryota</taxon>
        <taxon>Metazoa</taxon>
        <taxon>Ecdysozoa</taxon>
        <taxon>Nematoda</taxon>
        <taxon>Chromadorea</taxon>
        <taxon>Rhabditida</taxon>
        <taxon>Tylenchina</taxon>
        <taxon>Tylenchomorpha</taxon>
        <taxon>Sphaerularioidea</taxon>
        <taxon>Anguinidae</taxon>
        <taxon>Anguininae</taxon>
        <taxon>Ditylenchus</taxon>
    </lineage>
</organism>
<accession>A0A915E962</accession>